<keyword evidence="1" id="KW-0472">Membrane</keyword>
<dbReference type="AlphaFoldDB" id="A0A518K899"/>
<feature type="domain" description="Type VI secretion system component TssM1 N-terminal" evidence="2">
    <location>
        <begin position="260"/>
        <end position="420"/>
    </location>
</feature>
<reference evidence="3 4" key="1">
    <citation type="submission" date="2019-02" db="EMBL/GenBank/DDBJ databases">
        <title>Deep-cultivation of Planctomycetes and their phenomic and genomic characterization uncovers novel biology.</title>
        <authorList>
            <person name="Wiegand S."/>
            <person name="Jogler M."/>
            <person name="Boedeker C."/>
            <person name="Pinto D."/>
            <person name="Vollmers J."/>
            <person name="Rivas-Marin E."/>
            <person name="Kohn T."/>
            <person name="Peeters S.H."/>
            <person name="Heuer A."/>
            <person name="Rast P."/>
            <person name="Oberbeckmann S."/>
            <person name="Bunk B."/>
            <person name="Jeske O."/>
            <person name="Meyerdierks A."/>
            <person name="Storesund J.E."/>
            <person name="Kallscheuer N."/>
            <person name="Luecker S."/>
            <person name="Lage O.M."/>
            <person name="Pohl T."/>
            <person name="Merkel B.J."/>
            <person name="Hornburger P."/>
            <person name="Mueller R.-W."/>
            <person name="Bruemmer F."/>
            <person name="Labrenz M."/>
            <person name="Spormann A.M."/>
            <person name="Op den Camp H."/>
            <person name="Overmann J."/>
            <person name="Amann R."/>
            <person name="Jetten M.S.M."/>
            <person name="Mascher T."/>
            <person name="Medema M.H."/>
            <person name="Devos D.P."/>
            <person name="Kaster A.-K."/>
            <person name="Ovreas L."/>
            <person name="Rohde M."/>
            <person name="Galperin M.Y."/>
            <person name="Jogler C."/>
        </authorList>
    </citation>
    <scope>NUCLEOTIDE SEQUENCE [LARGE SCALE GENOMIC DNA]</scope>
    <source>
        <strain evidence="3 4">Spa11</strain>
    </source>
</reference>
<gene>
    <name evidence="3" type="ORF">Spa11_22140</name>
</gene>
<dbReference type="Proteomes" id="UP000316426">
    <property type="component" value="Chromosome"/>
</dbReference>
<dbReference type="RefSeq" id="WP_145112009.1">
    <property type="nucleotide sequence ID" value="NZ_CP036349.1"/>
</dbReference>
<proteinExistence type="predicted"/>
<feature type="transmembrane region" description="Helical" evidence="1">
    <location>
        <begin position="481"/>
        <end position="500"/>
    </location>
</feature>
<name>A0A518K899_9BACT</name>
<dbReference type="KEGG" id="bmei:Spa11_22140"/>
<evidence type="ECO:0000313" key="4">
    <source>
        <dbReference type="Proteomes" id="UP000316426"/>
    </source>
</evidence>
<dbReference type="EMBL" id="CP036349">
    <property type="protein sequence ID" value="QDV74015.1"/>
    <property type="molecule type" value="Genomic_DNA"/>
</dbReference>
<sequence length="501" mass="53218">MIALLKKIALGVIKSAFTPLAGGKVTGVAHALLVVVTLVGLWQLNLWLGLDQVVHAPSRLVREWWLPLLFLLSYGLVWISLWTWRAFSEPTAGSPFPDIDDAWRAVVSAMERWGADRRDKPLVLVLGQPSMREQDLLSALRVAPTFGPAPSASGGPLCVVADDRAIYLMCSETSLLSLGTEKLIQRRTTQSSRKLTAAASAFEATMPAALRVEANGDDSTGTATLVAPAITQTPFDDSIADDLPSTPLFTDEQASRCAGRLSHLLQLVARDREPGLPVDSAAVVFPCDALADTDATAQMADAMRQDLAVVEEAGVRCGVIAIGADLQHVPGAGQLLHLLSADRKARVYGAKLPHDALTSESALRDAVDWLTGVVTPTLCQRLFQFDEDGFESLPDNAALHAFQSEVGRRGEHLANLLTQGLDTGSGDAWPCVGTYLVATGDPVGGSQAFGAGLLDSLLDSPVRAAWTKEALQRDALVTRSVAIGYAAFGIATLTVIGLLAF</sequence>
<keyword evidence="1" id="KW-1133">Transmembrane helix</keyword>
<evidence type="ECO:0000256" key="1">
    <source>
        <dbReference type="SAM" id="Phobius"/>
    </source>
</evidence>
<feature type="transmembrane region" description="Helical" evidence="1">
    <location>
        <begin position="64"/>
        <end position="84"/>
    </location>
</feature>
<keyword evidence="4" id="KW-1185">Reference proteome</keyword>
<protein>
    <recommendedName>
        <fullName evidence="2">Type VI secretion system component TssM1 N-terminal domain-containing protein</fullName>
    </recommendedName>
</protein>
<accession>A0A518K899</accession>
<dbReference type="Pfam" id="PF14331">
    <property type="entry name" value="IcmF-related_N"/>
    <property type="match status" value="1"/>
</dbReference>
<organism evidence="3 4">
    <name type="scientific">Botrimarina mediterranea</name>
    <dbReference type="NCBI Taxonomy" id="2528022"/>
    <lineage>
        <taxon>Bacteria</taxon>
        <taxon>Pseudomonadati</taxon>
        <taxon>Planctomycetota</taxon>
        <taxon>Planctomycetia</taxon>
        <taxon>Pirellulales</taxon>
        <taxon>Lacipirellulaceae</taxon>
        <taxon>Botrimarina</taxon>
    </lineage>
</organism>
<evidence type="ECO:0000259" key="2">
    <source>
        <dbReference type="Pfam" id="PF14331"/>
    </source>
</evidence>
<feature type="transmembrane region" description="Helical" evidence="1">
    <location>
        <begin position="21"/>
        <end position="44"/>
    </location>
</feature>
<evidence type="ECO:0000313" key="3">
    <source>
        <dbReference type="EMBL" id="QDV74015.1"/>
    </source>
</evidence>
<keyword evidence="1" id="KW-0812">Transmembrane</keyword>
<dbReference type="InterPro" id="IPR025743">
    <property type="entry name" value="TssM1_N"/>
</dbReference>